<sequence>MLVGRLFERGSMARKQCETCGNFEPSINITRAGPLQVSPNYGECRRGEPDAGEDLWPVVRQDDWCGEWEGKK</sequence>
<protein>
    <submittedName>
        <fullName evidence="1">Uncharacterized protein</fullName>
    </submittedName>
</protein>
<evidence type="ECO:0000313" key="1">
    <source>
        <dbReference type="EMBL" id="KKN77636.1"/>
    </source>
</evidence>
<proteinExistence type="predicted"/>
<reference evidence="1" key="1">
    <citation type="journal article" date="2015" name="Nature">
        <title>Complex archaea that bridge the gap between prokaryotes and eukaryotes.</title>
        <authorList>
            <person name="Spang A."/>
            <person name="Saw J.H."/>
            <person name="Jorgensen S.L."/>
            <person name="Zaremba-Niedzwiedzka K."/>
            <person name="Martijn J."/>
            <person name="Lind A.E."/>
            <person name="van Eijk R."/>
            <person name="Schleper C."/>
            <person name="Guy L."/>
            <person name="Ettema T.J."/>
        </authorList>
    </citation>
    <scope>NUCLEOTIDE SEQUENCE</scope>
</reference>
<name>A0A0F9VW01_9ZZZZ</name>
<dbReference type="AlphaFoldDB" id="A0A0F9VW01"/>
<dbReference type="EMBL" id="LAZR01000275">
    <property type="protein sequence ID" value="KKN77636.1"/>
    <property type="molecule type" value="Genomic_DNA"/>
</dbReference>
<accession>A0A0F9VW01</accession>
<organism evidence="1">
    <name type="scientific">marine sediment metagenome</name>
    <dbReference type="NCBI Taxonomy" id="412755"/>
    <lineage>
        <taxon>unclassified sequences</taxon>
        <taxon>metagenomes</taxon>
        <taxon>ecological metagenomes</taxon>
    </lineage>
</organism>
<comment type="caution">
    <text evidence="1">The sequence shown here is derived from an EMBL/GenBank/DDBJ whole genome shotgun (WGS) entry which is preliminary data.</text>
</comment>
<gene>
    <name evidence="1" type="ORF">LCGC14_0357610</name>
</gene>